<dbReference type="Pfam" id="PF00440">
    <property type="entry name" value="TetR_N"/>
    <property type="match status" value="1"/>
</dbReference>
<dbReference type="PANTHER" id="PTHR30055:SF187">
    <property type="entry name" value="TRANSCRIPTIONAL REGULATORY PROTEIN"/>
    <property type="match status" value="1"/>
</dbReference>
<dbReference type="InterPro" id="IPR009057">
    <property type="entry name" value="Homeodomain-like_sf"/>
</dbReference>
<reference evidence="4 5" key="1">
    <citation type="submission" date="2022-06" db="EMBL/GenBank/DDBJ databases">
        <title>Genomic Encyclopedia of Archaeal and Bacterial Type Strains, Phase II (KMG-II): from individual species to whole genera.</title>
        <authorList>
            <person name="Goeker M."/>
        </authorList>
    </citation>
    <scope>NUCLEOTIDE SEQUENCE [LARGE SCALE GENOMIC DNA]</scope>
    <source>
        <strain evidence="4 5">DSM 45037</strain>
    </source>
</reference>
<comment type="caution">
    <text evidence="4">The sequence shown here is derived from an EMBL/GenBank/DDBJ whole genome shotgun (WGS) entry which is preliminary data.</text>
</comment>
<dbReference type="SUPFAM" id="SSF46689">
    <property type="entry name" value="Homeodomain-like"/>
    <property type="match status" value="1"/>
</dbReference>
<dbReference type="RefSeq" id="WP_253656171.1">
    <property type="nucleotide sequence ID" value="NZ_BAAAOE010000002.1"/>
</dbReference>
<dbReference type="InterPro" id="IPR050109">
    <property type="entry name" value="HTH-type_TetR-like_transc_reg"/>
</dbReference>
<keyword evidence="5" id="KW-1185">Reference proteome</keyword>
<dbReference type="Gene3D" id="1.10.357.10">
    <property type="entry name" value="Tetracycline Repressor, domain 2"/>
    <property type="match status" value="1"/>
</dbReference>
<dbReference type="EMBL" id="JAMTCG010000007">
    <property type="protein sequence ID" value="MCP2162611.1"/>
    <property type="molecule type" value="Genomic_DNA"/>
</dbReference>
<dbReference type="Proteomes" id="UP001205740">
    <property type="component" value="Unassembled WGS sequence"/>
</dbReference>
<proteinExistence type="predicted"/>
<accession>A0ABT1H622</accession>
<sequence length="218" mass="23267">MSAAEHGCDTTPRARRRTATRGRLLWAARELFAENGFDDTTVAAIARRAGTAHGLLFHHFGSKHGLYRAVLDEVVAEMDAAFLAGAGAAPEDVIRGGLRGHLRYGAENPTLALQLVAGSRSADTDVRESSQAGRDRVVGVLSSRLGVEVDNPTVVLVARTFAAVDEASVQWVLGEQSLPLDTLVEWLIESAAAAMRAARLLDPKLDVDGVLAVLRPRP</sequence>
<dbReference type="PANTHER" id="PTHR30055">
    <property type="entry name" value="HTH-TYPE TRANSCRIPTIONAL REGULATOR RUTR"/>
    <property type="match status" value="1"/>
</dbReference>
<feature type="domain" description="HTH tetR-type" evidence="3">
    <location>
        <begin position="18"/>
        <end position="78"/>
    </location>
</feature>
<feature type="DNA-binding region" description="H-T-H motif" evidence="2">
    <location>
        <begin position="41"/>
        <end position="60"/>
    </location>
</feature>
<dbReference type="PROSITE" id="PS50977">
    <property type="entry name" value="HTH_TETR_2"/>
    <property type="match status" value="1"/>
</dbReference>
<dbReference type="PRINTS" id="PR00455">
    <property type="entry name" value="HTHTETR"/>
</dbReference>
<evidence type="ECO:0000256" key="2">
    <source>
        <dbReference type="PROSITE-ProRule" id="PRU00335"/>
    </source>
</evidence>
<evidence type="ECO:0000313" key="5">
    <source>
        <dbReference type="Proteomes" id="UP001205740"/>
    </source>
</evidence>
<evidence type="ECO:0000259" key="3">
    <source>
        <dbReference type="PROSITE" id="PS50977"/>
    </source>
</evidence>
<gene>
    <name evidence="4" type="ORF">LX12_003819</name>
</gene>
<evidence type="ECO:0000313" key="4">
    <source>
        <dbReference type="EMBL" id="MCP2162611.1"/>
    </source>
</evidence>
<evidence type="ECO:0000256" key="1">
    <source>
        <dbReference type="ARBA" id="ARBA00023125"/>
    </source>
</evidence>
<keyword evidence="1 2" id="KW-0238">DNA-binding</keyword>
<organism evidence="4 5">
    <name type="scientific">Williamsia serinedens</name>
    <dbReference type="NCBI Taxonomy" id="391736"/>
    <lineage>
        <taxon>Bacteria</taxon>
        <taxon>Bacillati</taxon>
        <taxon>Actinomycetota</taxon>
        <taxon>Actinomycetes</taxon>
        <taxon>Mycobacteriales</taxon>
        <taxon>Nocardiaceae</taxon>
        <taxon>Williamsia</taxon>
    </lineage>
</organism>
<dbReference type="InterPro" id="IPR001647">
    <property type="entry name" value="HTH_TetR"/>
</dbReference>
<name>A0ABT1H622_9NOCA</name>
<protein>
    <submittedName>
        <fullName evidence="4">Transcriptional regulator, TetR family</fullName>
    </submittedName>
</protein>